<keyword evidence="4" id="KW-1185">Reference proteome</keyword>
<dbReference type="EMBL" id="JBIMZQ010000015">
    <property type="protein sequence ID" value="KAL3667150.1"/>
    <property type="molecule type" value="Genomic_DNA"/>
</dbReference>
<feature type="compositionally biased region" description="Basic and acidic residues" evidence="1">
    <location>
        <begin position="13"/>
        <end position="31"/>
    </location>
</feature>
<dbReference type="Pfam" id="PF25413">
    <property type="entry name" value="Rossman_Mical"/>
    <property type="match status" value="1"/>
</dbReference>
<reference evidence="3 4" key="1">
    <citation type="submission" date="2024-09" db="EMBL/GenBank/DDBJ databases">
        <title>Genome sequencing and assembly of Phytophthora oleae, isolate VK10A, causative agent of rot of olive drupes.</title>
        <authorList>
            <person name="Conti Taguali S."/>
            <person name="Riolo M."/>
            <person name="La Spada F."/>
            <person name="Cacciola S.O."/>
            <person name="Dionisio G."/>
        </authorList>
    </citation>
    <scope>NUCLEOTIDE SEQUENCE [LARGE SCALE GENOMIC DNA]</scope>
    <source>
        <strain evidence="3 4">VK10A</strain>
    </source>
</reference>
<feature type="domain" description="[F-actin]-monooxygenase MICAL1-3-like Rossman" evidence="2">
    <location>
        <begin position="647"/>
        <end position="749"/>
    </location>
</feature>
<comment type="caution">
    <text evidence="3">The sequence shown here is derived from an EMBL/GenBank/DDBJ whole genome shotgun (WGS) entry which is preliminary data.</text>
</comment>
<dbReference type="SUPFAM" id="SSF51905">
    <property type="entry name" value="FAD/NAD(P)-binding domain"/>
    <property type="match status" value="1"/>
</dbReference>
<evidence type="ECO:0000259" key="2">
    <source>
        <dbReference type="Pfam" id="PF25413"/>
    </source>
</evidence>
<dbReference type="Gene3D" id="3.50.50.60">
    <property type="entry name" value="FAD/NAD(P)-binding domain"/>
    <property type="match status" value="1"/>
</dbReference>
<evidence type="ECO:0000313" key="4">
    <source>
        <dbReference type="Proteomes" id="UP001632037"/>
    </source>
</evidence>
<organism evidence="3 4">
    <name type="scientific">Phytophthora oleae</name>
    <dbReference type="NCBI Taxonomy" id="2107226"/>
    <lineage>
        <taxon>Eukaryota</taxon>
        <taxon>Sar</taxon>
        <taxon>Stramenopiles</taxon>
        <taxon>Oomycota</taxon>
        <taxon>Peronosporomycetes</taxon>
        <taxon>Peronosporales</taxon>
        <taxon>Peronosporaceae</taxon>
        <taxon>Phytophthora</taxon>
    </lineage>
</organism>
<evidence type="ECO:0000313" key="3">
    <source>
        <dbReference type="EMBL" id="KAL3667150.1"/>
    </source>
</evidence>
<proteinExistence type="predicted"/>
<feature type="compositionally biased region" description="Acidic residues" evidence="1">
    <location>
        <begin position="73"/>
        <end position="82"/>
    </location>
</feature>
<feature type="region of interest" description="Disordered" evidence="1">
    <location>
        <begin position="69"/>
        <end position="108"/>
    </location>
</feature>
<sequence length="874" mass="97485">MATRDQANAAPLTDKRSLRKLERKPPVHDRSIIGVGEGSIDANGLNALDRLSDVGRRRKLLAIDAGDDVYREDGDDSTDGEDGSFYSDDPRSARHQSIPYTPTPAGSGRAAVVNPHEIDSIQLGQIVAEEAERKQKARVEKELAWQKVRQLLLEEEQKVLSIDSTNKSVDSELDEDNINTVKLLDSLAKSGDNFTYNRSISSDVDVAPVVDASLVQVSSSDVTSSSVSASDVKEVKEQPQQAFTRHMDRMGTKISKFLSRGQASDDEGNEMFKSRHLQPPSPFHGRAKQEPFVAGKSSVRLVLLATLDQVTRTVQRTELSEASMAKISSHLASINLIACEDMDKKHDQKLRFRRLSNTQWSKSENDASALEKDFRDAVQSSVEAPSEYLSIPPAASAIVETLQARVVPTVLNSFKAFDAAQDLGDTLAAFNNLINDCGLKGIQVDEPWHVYYHIKAAVYSKLSFRHKQLFKLLDTRFNLDVYKRKPATRKRVCIVGAGPVGLRAAVEAALLGGQVIVLEKREQFSRENMLHLWPWVVQDLASLGAKVFFPQFCKSNSYFHISTRQMQLILLKVALLVGVTVHSSIEFETITPPDLEENGGKPFFSVVTQPQIPVMEFTAVLGASGTSDKLAEPAGINRFEYCNKESLGIVCYFPNLGTSDETKAKEFSWTAQQKHPMLDKLREVGLDLENVVYYHGEMHYLVMTPKRQNLLELHVVNEDHVTPAELVKDDNINDSALHEFVKDIVDFAGIPRKAEFTRVSLFDFSSLTRADKAANILSSRGNKLYVGLIGDSLLEPLWHESVGACRGFLSALDGVWMVAQIGRKPDEQLLADREAAYQVLMRLSGHHREEMLKNVRKYTVDPRSRYMVHFPRVV</sequence>
<feature type="region of interest" description="Disordered" evidence="1">
    <location>
        <begin position="1"/>
        <end position="38"/>
    </location>
</feature>
<name>A0ABD3FNG2_9STRA</name>
<evidence type="ECO:0000256" key="1">
    <source>
        <dbReference type="SAM" id="MobiDB-lite"/>
    </source>
</evidence>
<dbReference type="Proteomes" id="UP001632037">
    <property type="component" value="Unassembled WGS sequence"/>
</dbReference>
<dbReference type="AlphaFoldDB" id="A0ABD3FNG2"/>
<accession>A0ABD3FNG2</accession>
<dbReference type="InterPro" id="IPR057494">
    <property type="entry name" value="Rossman_Mical"/>
</dbReference>
<dbReference type="InterPro" id="IPR036188">
    <property type="entry name" value="FAD/NAD-bd_sf"/>
</dbReference>
<protein>
    <recommendedName>
        <fullName evidence="2">[F-actin]-monooxygenase MICAL1-3-like Rossman domain-containing protein</fullName>
    </recommendedName>
</protein>
<dbReference type="PANTHER" id="PTHR42841">
    <property type="entry name" value="AMINE OXIDASE"/>
    <property type="match status" value="1"/>
</dbReference>
<gene>
    <name evidence="3" type="ORF">V7S43_008089</name>
</gene>